<evidence type="ECO:0000256" key="1">
    <source>
        <dbReference type="SAM" id="MobiDB-lite"/>
    </source>
</evidence>
<dbReference type="Proteomes" id="UP000076798">
    <property type="component" value="Unassembled WGS sequence"/>
</dbReference>
<reference evidence="2 3" key="1">
    <citation type="journal article" date="2016" name="Mol. Biol. Evol.">
        <title>Comparative Genomics of Early-Diverging Mushroom-Forming Fungi Provides Insights into the Origins of Lignocellulose Decay Capabilities.</title>
        <authorList>
            <person name="Nagy L.G."/>
            <person name="Riley R."/>
            <person name="Tritt A."/>
            <person name="Adam C."/>
            <person name="Daum C."/>
            <person name="Floudas D."/>
            <person name="Sun H."/>
            <person name="Yadav J.S."/>
            <person name="Pangilinan J."/>
            <person name="Larsson K.H."/>
            <person name="Matsuura K."/>
            <person name="Barry K."/>
            <person name="Labutti K."/>
            <person name="Kuo R."/>
            <person name="Ohm R.A."/>
            <person name="Bhattacharya S.S."/>
            <person name="Shirouzu T."/>
            <person name="Yoshinaga Y."/>
            <person name="Martin F.M."/>
            <person name="Grigoriev I.V."/>
            <person name="Hibbett D.S."/>
        </authorList>
    </citation>
    <scope>NUCLEOTIDE SEQUENCE [LARGE SCALE GENOMIC DNA]</scope>
    <source>
        <strain evidence="2 3">HHB10207 ss-3</strain>
    </source>
</reference>
<dbReference type="AlphaFoldDB" id="A0A165WJT7"/>
<sequence>ILQIQDRLFDLFSAVSCKRRSRLTRYTRERRWGDSCYPSLPKLIGRAEAPVAPSFEIKERRNSSQRHESDRAPFTKFSIASIGAISLRRNCDTMVTLNTDTGEDFGAGGFPFRVKSSAPGDNILSLFRYTIHQSSTLYGDQSFPSCTSPPSNVYTNNTAQTEARGTEHIFLAPVSHESASSGTYKVALNFQIVSRSDEDGDEGGNGGTNVGVDSVPKGESSLRCPRNAFDPRSNFQTTDIAGFEFSENLLSVKAASSANAQICKMLVRYLVDWEMIIRLGEKGATRAVSPRVNDIGIFGTVEVEYIRGIPYVSIALSGMKRHCVLKKEHNIRRYDVKNLHNGILNEDLDFVNCERSKGEIRRSPPSFDEDFLVENSYLTLSLHTYN</sequence>
<evidence type="ECO:0000313" key="2">
    <source>
        <dbReference type="EMBL" id="KZT31242.1"/>
    </source>
</evidence>
<accession>A0A165WJT7</accession>
<protein>
    <submittedName>
        <fullName evidence="2">Uncharacterized protein</fullName>
    </submittedName>
</protein>
<feature type="non-terminal residue" evidence="2">
    <location>
        <position position="1"/>
    </location>
</feature>
<organism evidence="2 3">
    <name type="scientific">Sistotremastrum suecicum HHB10207 ss-3</name>
    <dbReference type="NCBI Taxonomy" id="1314776"/>
    <lineage>
        <taxon>Eukaryota</taxon>
        <taxon>Fungi</taxon>
        <taxon>Dikarya</taxon>
        <taxon>Basidiomycota</taxon>
        <taxon>Agaricomycotina</taxon>
        <taxon>Agaricomycetes</taxon>
        <taxon>Sistotremastrales</taxon>
        <taxon>Sistotremastraceae</taxon>
        <taxon>Sistotremastrum</taxon>
    </lineage>
</organism>
<gene>
    <name evidence="2" type="ORF">SISSUDRAFT_1038582</name>
</gene>
<name>A0A165WJT7_9AGAM</name>
<feature type="region of interest" description="Disordered" evidence="1">
    <location>
        <begin position="196"/>
        <end position="228"/>
    </location>
</feature>
<evidence type="ECO:0000313" key="3">
    <source>
        <dbReference type="Proteomes" id="UP000076798"/>
    </source>
</evidence>
<keyword evidence="3" id="KW-1185">Reference proteome</keyword>
<dbReference type="EMBL" id="KV428711">
    <property type="protein sequence ID" value="KZT31242.1"/>
    <property type="molecule type" value="Genomic_DNA"/>
</dbReference>
<proteinExistence type="predicted"/>